<evidence type="ECO:0000313" key="2">
    <source>
        <dbReference type="EMBL" id="SDK75702.1"/>
    </source>
</evidence>
<keyword evidence="3" id="KW-1185">Reference proteome</keyword>
<dbReference type="Proteomes" id="UP000199050">
    <property type="component" value="Unassembled WGS sequence"/>
</dbReference>
<evidence type="ECO:0008006" key="4">
    <source>
        <dbReference type="Google" id="ProtNLM"/>
    </source>
</evidence>
<dbReference type="EMBL" id="FNDX01000053">
    <property type="protein sequence ID" value="SDK75702.1"/>
    <property type="molecule type" value="Genomic_DNA"/>
</dbReference>
<evidence type="ECO:0000313" key="3">
    <source>
        <dbReference type="Proteomes" id="UP000199050"/>
    </source>
</evidence>
<organism evidence="2 3">
    <name type="scientific">Paenibacillus typhae</name>
    <dbReference type="NCBI Taxonomy" id="1174501"/>
    <lineage>
        <taxon>Bacteria</taxon>
        <taxon>Bacillati</taxon>
        <taxon>Bacillota</taxon>
        <taxon>Bacilli</taxon>
        <taxon>Bacillales</taxon>
        <taxon>Paenibacillaceae</taxon>
        <taxon>Paenibacillus</taxon>
    </lineage>
</organism>
<gene>
    <name evidence="2" type="ORF">SAMN05216192_15325</name>
</gene>
<evidence type="ECO:0000256" key="1">
    <source>
        <dbReference type="SAM" id="SignalP"/>
    </source>
</evidence>
<dbReference type="OrthoDB" id="1743319at2"/>
<proteinExistence type="predicted"/>
<dbReference type="AlphaFoldDB" id="A0A1G9EHT0"/>
<dbReference type="RefSeq" id="WP_090719292.1">
    <property type="nucleotide sequence ID" value="NZ_CBCSKY010000057.1"/>
</dbReference>
<dbReference type="SUPFAM" id="SSF69318">
    <property type="entry name" value="Integrin alpha N-terminal domain"/>
    <property type="match status" value="1"/>
</dbReference>
<protein>
    <recommendedName>
        <fullName evidence="4">Repeat domain-containing protein</fullName>
    </recommendedName>
</protein>
<feature type="signal peptide" evidence="1">
    <location>
        <begin position="1"/>
        <end position="22"/>
    </location>
</feature>
<keyword evidence="1" id="KW-0732">Signal</keyword>
<accession>A0A1G9EHT0</accession>
<reference evidence="3" key="1">
    <citation type="submission" date="2016-10" db="EMBL/GenBank/DDBJ databases">
        <authorList>
            <person name="Varghese N."/>
            <person name="Submissions S."/>
        </authorList>
    </citation>
    <scope>NUCLEOTIDE SEQUENCE [LARGE SCALE GENOMIC DNA]</scope>
    <source>
        <strain evidence="3">CGMCC 1.11012</strain>
    </source>
</reference>
<dbReference type="InterPro" id="IPR028994">
    <property type="entry name" value="Integrin_alpha_N"/>
</dbReference>
<feature type="chain" id="PRO_5011592110" description="Repeat domain-containing protein" evidence="1">
    <location>
        <begin position="23"/>
        <end position="491"/>
    </location>
</feature>
<name>A0A1G9EHT0_9BACL</name>
<sequence length="491" mass="53040">MNKSVLGLGAILLLTFITSGCGAPKAPSDLLRAPSQGNADGTITSIVKSFLPAGAHLTVPVHSESGSAIQLQDLDKDGKNEILAFYKTDKTDFEVNTLVLSQSSGEWNKLTAITGVGSELDYVQFVDVTADGQLDVLLGFSGGKGLSKELAVYSLKDGAMSEILKQPYDHLAVGDLTGSGQSDVAMFQTTFTTDMQPSARLQLFRLAGGQQQSLSDQAFDGAIIQAQFAKAAPDTSALFVDVAIGAHSSYTSLLTWENDQFIDILAADDYHHGELADSRDITLTPLNSQADSKLGESNMAIKDYPLYSTDVNGDGIVEIGFLVPPAGTESMAPLATPFITKYYQWDGQSGLKFTAEQFDRWDFNFHIPQSWKGKYALDIAEESPEPWKSIRFSYKGAGSDSQAPLLELRLLTRQEWQSAEAKLKADNSIYTVLYELQNTEDAAAPTVLVAVLPPADAAGKLSGTGLQEYNRLKLPLEEVRRLAGTPQPPMY</sequence>
<dbReference type="PROSITE" id="PS51257">
    <property type="entry name" value="PROKAR_LIPOPROTEIN"/>
    <property type="match status" value="1"/>
</dbReference>
<dbReference type="STRING" id="1174501.SAMN05216192_15325"/>